<organism evidence="2">
    <name type="scientific">marine sediment metagenome</name>
    <dbReference type="NCBI Taxonomy" id="412755"/>
    <lineage>
        <taxon>unclassified sequences</taxon>
        <taxon>metagenomes</taxon>
        <taxon>ecological metagenomes</taxon>
    </lineage>
</organism>
<reference evidence="2" key="1">
    <citation type="journal article" date="2014" name="Front. Microbiol.">
        <title>High frequency of phylogenetically diverse reductive dehalogenase-homologous genes in deep subseafloor sedimentary metagenomes.</title>
        <authorList>
            <person name="Kawai M."/>
            <person name="Futagami T."/>
            <person name="Toyoda A."/>
            <person name="Takaki Y."/>
            <person name="Nishi S."/>
            <person name="Hori S."/>
            <person name="Arai W."/>
            <person name="Tsubouchi T."/>
            <person name="Morono Y."/>
            <person name="Uchiyama I."/>
            <person name="Ito T."/>
            <person name="Fujiyama A."/>
            <person name="Inagaki F."/>
            <person name="Takami H."/>
        </authorList>
    </citation>
    <scope>NUCLEOTIDE SEQUENCE</scope>
    <source>
        <strain evidence="2">Expedition CK06-06</strain>
    </source>
</reference>
<feature type="transmembrane region" description="Helical" evidence="1">
    <location>
        <begin position="28"/>
        <end position="49"/>
    </location>
</feature>
<dbReference type="AlphaFoldDB" id="X1ER74"/>
<evidence type="ECO:0000313" key="2">
    <source>
        <dbReference type="EMBL" id="GAH11133.1"/>
    </source>
</evidence>
<keyword evidence="1" id="KW-0812">Transmembrane</keyword>
<sequence>MKLVLYFAAALILPLAIIISRNGDVIEILPMLLSSAGFAVLLYVLVNLFKKFGPGIA</sequence>
<keyword evidence="1" id="KW-1133">Transmembrane helix</keyword>
<keyword evidence="1" id="KW-0472">Membrane</keyword>
<accession>X1ER74</accession>
<gene>
    <name evidence="2" type="ORF">S01H4_56080</name>
</gene>
<protein>
    <submittedName>
        <fullName evidence="2">Uncharacterized protein</fullName>
    </submittedName>
</protein>
<dbReference type="EMBL" id="BART01032457">
    <property type="protein sequence ID" value="GAH11133.1"/>
    <property type="molecule type" value="Genomic_DNA"/>
</dbReference>
<feature type="non-terminal residue" evidence="2">
    <location>
        <position position="57"/>
    </location>
</feature>
<evidence type="ECO:0000256" key="1">
    <source>
        <dbReference type="SAM" id="Phobius"/>
    </source>
</evidence>
<proteinExistence type="predicted"/>
<name>X1ER74_9ZZZZ</name>
<comment type="caution">
    <text evidence="2">The sequence shown here is derived from an EMBL/GenBank/DDBJ whole genome shotgun (WGS) entry which is preliminary data.</text>
</comment>